<dbReference type="AlphaFoldDB" id="A0A4P6JPW0"/>
<dbReference type="InterPro" id="IPR001034">
    <property type="entry name" value="DeoR_HTH"/>
</dbReference>
<dbReference type="PANTHER" id="PTHR34580">
    <property type="match status" value="1"/>
</dbReference>
<dbReference type="KEGG" id="kbs:EPA93_12650"/>
<name>A0A4P6JPW0_KTERU</name>
<keyword evidence="5" id="KW-1185">Reference proteome</keyword>
<evidence type="ECO:0000313" key="5">
    <source>
        <dbReference type="Proteomes" id="UP000290365"/>
    </source>
</evidence>
<dbReference type="Proteomes" id="UP000290365">
    <property type="component" value="Chromosome"/>
</dbReference>
<accession>A0A4P6JPW0</accession>
<keyword evidence="2" id="KW-0804">Transcription</keyword>
<dbReference type="InterPro" id="IPR026881">
    <property type="entry name" value="WYL_dom"/>
</dbReference>
<dbReference type="PROSITE" id="PS52050">
    <property type="entry name" value="WYL"/>
    <property type="match status" value="1"/>
</dbReference>
<dbReference type="InterPro" id="IPR036388">
    <property type="entry name" value="WH-like_DNA-bd_sf"/>
</dbReference>
<dbReference type="Gene3D" id="1.10.10.10">
    <property type="entry name" value="Winged helix-like DNA-binding domain superfamily/Winged helix DNA-binding domain"/>
    <property type="match status" value="1"/>
</dbReference>
<dbReference type="InterPro" id="IPR051534">
    <property type="entry name" value="CBASS_pafABC_assoc_protein"/>
</dbReference>
<dbReference type="PIRSF" id="PIRSF016838">
    <property type="entry name" value="PafC"/>
    <property type="match status" value="1"/>
</dbReference>
<dbReference type="PANTHER" id="PTHR34580:SF3">
    <property type="entry name" value="PROTEIN PAFB"/>
    <property type="match status" value="1"/>
</dbReference>
<feature type="domain" description="HTH deoR-type" evidence="3">
    <location>
        <begin position="3"/>
        <end position="58"/>
    </location>
</feature>
<protein>
    <submittedName>
        <fullName evidence="4">WYL domain-containing protein</fullName>
    </submittedName>
</protein>
<organism evidence="4 5">
    <name type="scientific">Ktedonosporobacter rubrisoli</name>
    <dbReference type="NCBI Taxonomy" id="2509675"/>
    <lineage>
        <taxon>Bacteria</taxon>
        <taxon>Bacillati</taxon>
        <taxon>Chloroflexota</taxon>
        <taxon>Ktedonobacteria</taxon>
        <taxon>Ktedonobacterales</taxon>
        <taxon>Ktedonosporobacteraceae</taxon>
        <taxon>Ktedonosporobacter</taxon>
    </lineage>
</organism>
<dbReference type="EMBL" id="CP035758">
    <property type="protein sequence ID" value="QBD76806.1"/>
    <property type="molecule type" value="Genomic_DNA"/>
</dbReference>
<dbReference type="PROSITE" id="PS51000">
    <property type="entry name" value="HTH_DEOR_2"/>
    <property type="match status" value="1"/>
</dbReference>
<evidence type="ECO:0000256" key="2">
    <source>
        <dbReference type="ARBA" id="ARBA00023163"/>
    </source>
</evidence>
<dbReference type="RefSeq" id="WP_129887870.1">
    <property type="nucleotide sequence ID" value="NZ_CP035758.1"/>
</dbReference>
<dbReference type="OrthoDB" id="9815009at2"/>
<evidence type="ECO:0000259" key="3">
    <source>
        <dbReference type="PROSITE" id="PS51000"/>
    </source>
</evidence>
<dbReference type="InterPro" id="IPR013196">
    <property type="entry name" value="HTH_11"/>
</dbReference>
<dbReference type="Pfam" id="PF13280">
    <property type="entry name" value="WYL"/>
    <property type="match status" value="1"/>
</dbReference>
<dbReference type="InterPro" id="IPR028349">
    <property type="entry name" value="PafC-like"/>
</dbReference>
<gene>
    <name evidence="4" type="ORF">EPA93_12650</name>
</gene>
<sequence length="339" mass="39978">MNRFDRILGILLFLRSKQSISAPQMAQHFEVSPRTIYRDLEALSELGVPVYAERGREGGFRLMEGYFLPPLMFSRGEAISLLLGLTLLRGLQARPFPDEMETAEQKLLAAIPERFRSILMQAEKLIGFEKLPYDIFHPERAYKELERPAQEGNIHESQVVTVFLQAVLDHNMMWMQYRTPYRLRVHEFTFTPRALLWDRDHWYLAGKREGRSASLWRADRVLKIKPYGPASAVQEEFDVRTLLEHNWLRAAMARWQQHAPVKIRLTVAQAERLQRDWYYRHACFEHFSEREMLMTFGEDNRDIVLDLLRWLGPGAELLEPQSWRVALKEELRQMLACYS</sequence>
<dbReference type="SUPFAM" id="SSF46785">
    <property type="entry name" value="Winged helix' DNA-binding domain"/>
    <property type="match status" value="1"/>
</dbReference>
<dbReference type="Pfam" id="PF08279">
    <property type="entry name" value="HTH_11"/>
    <property type="match status" value="1"/>
</dbReference>
<reference evidence="4 5" key="1">
    <citation type="submission" date="2019-01" db="EMBL/GenBank/DDBJ databases">
        <title>Ktedonosporobacter rubrisoli SCAWS-G2.</title>
        <authorList>
            <person name="Huang Y."/>
            <person name="Yan B."/>
        </authorList>
    </citation>
    <scope>NUCLEOTIDE SEQUENCE [LARGE SCALE GENOMIC DNA]</scope>
    <source>
        <strain evidence="4 5">SCAWS-G2</strain>
    </source>
</reference>
<evidence type="ECO:0000313" key="4">
    <source>
        <dbReference type="EMBL" id="QBD76806.1"/>
    </source>
</evidence>
<keyword evidence="1" id="KW-0805">Transcription regulation</keyword>
<dbReference type="InterPro" id="IPR036390">
    <property type="entry name" value="WH_DNA-bd_sf"/>
</dbReference>
<proteinExistence type="predicted"/>
<dbReference type="GO" id="GO:0003700">
    <property type="term" value="F:DNA-binding transcription factor activity"/>
    <property type="evidence" value="ECO:0007669"/>
    <property type="project" value="InterPro"/>
</dbReference>
<evidence type="ECO:0000256" key="1">
    <source>
        <dbReference type="ARBA" id="ARBA00023015"/>
    </source>
</evidence>